<accession>A0ABR6ZS10</accession>
<dbReference type="SUPFAM" id="SSF46689">
    <property type="entry name" value="Homeodomain-like"/>
    <property type="match status" value="1"/>
</dbReference>
<dbReference type="EMBL" id="JACOGF010000006">
    <property type="protein sequence ID" value="MBC3918656.1"/>
    <property type="molecule type" value="Genomic_DNA"/>
</dbReference>
<protein>
    <submittedName>
        <fullName evidence="4">Nucleoid occlusion factor SlmA</fullName>
    </submittedName>
</protein>
<dbReference type="InterPro" id="IPR054580">
    <property type="entry name" value="SlmA-like_C"/>
</dbReference>
<dbReference type="InterPro" id="IPR050624">
    <property type="entry name" value="HTH-type_Tx_Regulator"/>
</dbReference>
<keyword evidence="1 2" id="KW-0238">DNA-binding</keyword>
<evidence type="ECO:0000313" key="5">
    <source>
        <dbReference type="Proteomes" id="UP000650424"/>
    </source>
</evidence>
<dbReference type="InterPro" id="IPR036271">
    <property type="entry name" value="Tet_transcr_reg_TetR-rel_C_sf"/>
</dbReference>
<dbReference type="Proteomes" id="UP000650424">
    <property type="component" value="Unassembled WGS sequence"/>
</dbReference>
<reference evidence="4 5" key="1">
    <citation type="submission" date="2020-08" db="EMBL/GenBank/DDBJ databases">
        <title>Novel species isolated from subtropical streams in China.</title>
        <authorList>
            <person name="Lu H."/>
        </authorList>
    </citation>
    <scope>NUCLEOTIDE SEQUENCE [LARGE SCALE GENOMIC DNA]</scope>
    <source>
        <strain evidence="4 5">CY18W</strain>
    </source>
</reference>
<dbReference type="Pfam" id="PF22276">
    <property type="entry name" value="SlmA-like_C"/>
    <property type="match status" value="1"/>
</dbReference>
<dbReference type="InterPro" id="IPR001647">
    <property type="entry name" value="HTH_TetR"/>
</dbReference>
<gene>
    <name evidence="4" type="primary">slmA</name>
    <name evidence="4" type="ORF">H8L32_14275</name>
</gene>
<dbReference type="Pfam" id="PF00440">
    <property type="entry name" value="TetR_N"/>
    <property type="match status" value="1"/>
</dbReference>
<evidence type="ECO:0000259" key="3">
    <source>
        <dbReference type="PROSITE" id="PS50977"/>
    </source>
</evidence>
<dbReference type="SUPFAM" id="SSF48498">
    <property type="entry name" value="Tetracyclin repressor-like, C-terminal domain"/>
    <property type="match status" value="1"/>
</dbReference>
<comment type="caution">
    <text evidence="4">The sequence shown here is derived from an EMBL/GenBank/DDBJ whole genome shotgun (WGS) entry which is preliminary data.</text>
</comment>
<dbReference type="InterPro" id="IPR009057">
    <property type="entry name" value="Homeodomain-like_sf"/>
</dbReference>
<feature type="domain" description="HTH tetR-type" evidence="3">
    <location>
        <begin position="7"/>
        <end position="67"/>
    </location>
</feature>
<dbReference type="PANTHER" id="PTHR43479">
    <property type="entry name" value="ACREF/ENVCD OPERON REPRESSOR-RELATED"/>
    <property type="match status" value="1"/>
</dbReference>
<dbReference type="Gene3D" id="1.10.357.10">
    <property type="entry name" value="Tetracycline Repressor, domain 2"/>
    <property type="match status" value="1"/>
</dbReference>
<evidence type="ECO:0000256" key="1">
    <source>
        <dbReference type="ARBA" id="ARBA00023125"/>
    </source>
</evidence>
<dbReference type="NCBIfam" id="NF007015">
    <property type="entry name" value="PRK09480.1"/>
    <property type="match status" value="1"/>
</dbReference>
<proteinExistence type="predicted"/>
<dbReference type="RefSeq" id="WP_186947898.1">
    <property type="nucleotide sequence ID" value="NZ_JACOGF010000006.1"/>
</dbReference>
<name>A0ABR6ZS10_9BURK</name>
<evidence type="ECO:0000256" key="2">
    <source>
        <dbReference type="PROSITE-ProRule" id="PRU00335"/>
    </source>
</evidence>
<keyword evidence="5" id="KW-1185">Reference proteome</keyword>
<evidence type="ECO:0000313" key="4">
    <source>
        <dbReference type="EMBL" id="MBC3918656.1"/>
    </source>
</evidence>
<sequence>MASTKPGERKLQILQTLAAMLEHPKGEKVTTAALAARVEVSEAALYRHFASKAQMFEGLIEFIEASIFGLINQICESQDQGLMQAQSISGMLLNFAEKNPGMTRVLIGDALVNEDERLQLRMNQLAERLEMAFRQSLRLAVSQGYLTEPEVQARANLLCSFVMGRWLRFAKSGFKLLPTELAPMQIALLLR</sequence>
<organism evidence="4 5">
    <name type="scientific">Undibacterium hunanense</name>
    <dbReference type="NCBI Taxonomy" id="2762292"/>
    <lineage>
        <taxon>Bacteria</taxon>
        <taxon>Pseudomonadati</taxon>
        <taxon>Pseudomonadota</taxon>
        <taxon>Betaproteobacteria</taxon>
        <taxon>Burkholderiales</taxon>
        <taxon>Oxalobacteraceae</taxon>
        <taxon>Undibacterium</taxon>
    </lineage>
</organism>
<dbReference type="PROSITE" id="PS50977">
    <property type="entry name" value="HTH_TETR_2"/>
    <property type="match status" value="1"/>
</dbReference>
<dbReference type="PANTHER" id="PTHR43479:SF11">
    <property type="entry name" value="ACREF_ENVCD OPERON REPRESSOR-RELATED"/>
    <property type="match status" value="1"/>
</dbReference>
<feature type="DNA-binding region" description="H-T-H motif" evidence="2">
    <location>
        <begin position="30"/>
        <end position="49"/>
    </location>
</feature>